<dbReference type="AlphaFoldDB" id="A0AA41N2T0"/>
<name>A0AA41N2T0_SCICA</name>
<sequence>MVADGSEQGEVRVTFSHLFTLLRTPRSDARFPPAGRMSHAGMAASDGTSQRSSFRDQETQAGDEQGLSAIHALRRSLELKPGNRSAPMLLAGRFSSESRGDGPVECARLAGFHTSMPIQGSLAKKGRVGQDQAQQARLGVSAAWLLFLEVRALPAAVRLAPTPVDPAVQCGSGVLCNLRGSMTGPWAVSQLFVPATSYCGISWGTLANGNQSDEAAVGTAGPLSGVKGLLAAGLR</sequence>
<dbReference type="Proteomes" id="UP001166674">
    <property type="component" value="Unassembled WGS sequence"/>
</dbReference>
<evidence type="ECO:0000256" key="1">
    <source>
        <dbReference type="SAM" id="MobiDB-lite"/>
    </source>
</evidence>
<comment type="caution">
    <text evidence="2">The sequence shown here is derived from an EMBL/GenBank/DDBJ whole genome shotgun (WGS) entry which is preliminary data.</text>
</comment>
<proteinExistence type="predicted"/>
<accession>A0AA41N2T0</accession>
<organism evidence="2 3">
    <name type="scientific">Sciurus carolinensis</name>
    <name type="common">Eastern gray squirrel</name>
    <dbReference type="NCBI Taxonomy" id="30640"/>
    <lineage>
        <taxon>Eukaryota</taxon>
        <taxon>Metazoa</taxon>
        <taxon>Chordata</taxon>
        <taxon>Craniata</taxon>
        <taxon>Vertebrata</taxon>
        <taxon>Euteleostomi</taxon>
        <taxon>Mammalia</taxon>
        <taxon>Eutheria</taxon>
        <taxon>Euarchontoglires</taxon>
        <taxon>Glires</taxon>
        <taxon>Rodentia</taxon>
        <taxon>Sciuromorpha</taxon>
        <taxon>Sciuridae</taxon>
        <taxon>Sciurinae</taxon>
        <taxon>Sciurini</taxon>
        <taxon>Sciurus</taxon>
    </lineage>
</organism>
<gene>
    <name evidence="2" type="ORF">SUZIE_167745</name>
</gene>
<protein>
    <submittedName>
        <fullName evidence="2">Peroxisomal targeting signal 1 receptor</fullName>
    </submittedName>
</protein>
<evidence type="ECO:0000313" key="3">
    <source>
        <dbReference type="Proteomes" id="UP001166674"/>
    </source>
</evidence>
<dbReference type="Gene3D" id="1.25.40.10">
    <property type="entry name" value="Tetratricopeptide repeat domain"/>
    <property type="match status" value="1"/>
</dbReference>
<dbReference type="InterPro" id="IPR011990">
    <property type="entry name" value="TPR-like_helical_dom_sf"/>
</dbReference>
<dbReference type="EMBL" id="JAATJV010381822">
    <property type="protein sequence ID" value="MBZ3882399.1"/>
    <property type="molecule type" value="Genomic_DNA"/>
</dbReference>
<keyword evidence="3" id="KW-1185">Reference proteome</keyword>
<reference evidence="2" key="1">
    <citation type="submission" date="2020-03" db="EMBL/GenBank/DDBJ databases">
        <title>Studies in the Genomics of Life Span.</title>
        <authorList>
            <person name="Glass D."/>
        </authorList>
    </citation>
    <scope>NUCLEOTIDE SEQUENCE</scope>
    <source>
        <strain evidence="2">SUZIE</strain>
        <tissue evidence="2">Muscle</tissue>
    </source>
</reference>
<feature type="region of interest" description="Disordered" evidence="1">
    <location>
        <begin position="29"/>
        <end position="65"/>
    </location>
</feature>
<evidence type="ECO:0000313" key="2">
    <source>
        <dbReference type="EMBL" id="MBZ3882399.1"/>
    </source>
</evidence>
<keyword evidence="2" id="KW-0675">Receptor</keyword>